<evidence type="ECO:0000313" key="2">
    <source>
        <dbReference type="Proteomes" id="UP001589587"/>
    </source>
</evidence>
<dbReference type="RefSeq" id="WP_157770423.1">
    <property type="nucleotide sequence ID" value="NZ_JBEUOO010000048.1"/>
</dbReference>
<dbReference type="Proteomes" id="UP001589587">
    <property type="component" value="Unassembled WGS sequence"/>
</dbReference>
<sequence length="232" mass="26564">MQLVSAVIVVGLCVVVVVPWARIEAALVHARARFRYRRCGGDPVVFGGLRRLGDAARGVQPRRPRWGELRRLRLAYEDVSSSMVPDFPSERDVQDIVDELNALDEGARWDAVVAVLDRELVNRVATLNWDLVEEPCQIDDDTLFWGEVIQLPHEHRVHIEGPWYSRNAPRYAIVYSERRARWELPYEWNSGLDSDEMLPSDSRKPLGEGWQMSVDSRGEEVWTLTIGSDRTS</sequence>
<keyword evidence="2" id="KW-1185">Reference proteome</keyword>
<organism evidence="1 2">
    <name type="scientific">Rhodococcus baikonurensis</name>
    <dbReference type="NCBI Taxonomy" id="172041"/>
    <lineage>
        <taxon>Bacteria</taxon>
        <taxon>Bacillati</taxon>
        <taxon>Actinomycetota</taxon>
        <taxon>Actinomycetes</taxon>
        <taxon>Mycobacteriales</taxon>
        <taxon>Nocardiaceae</taxon>
        <taxon>Rhodococcus</taxon>
        <taxon>Rhodococcus erythropolis group</taxon>
    </lineage>
</organism>
<reference evidence="1 2" key="1">
    <citation type="submission" date="2024-09" db="EMBL/GenBank/DDBJ databases">
        <authorList>
            <person name="Sun Q."/>
            <person name="Mori K."/>
        </authorList>
    </citation>
    <scope>NUCLEOTIDE SEQUENCE [LARGE SCALE GENOMIC DNA]</scope>
    <source>
        <strain evidence="1 2">JCM 11411</strain>
    </source>
</reference>
<gene>
    <name evidence="1" type="ORF">ACFFQ6_33680</name>
</gene>
<dbReference type="GeneID" id="93806635"/>
<proteinExistence type="predicted"/>
<protein>
    <submittedName>
        <fullName evidence="1">Uncharacterized protein</fullName>
    </submittedName>
</protein>
<comment type="caution">
    <text evidence="1">The sequence shown here is derived from an EMBL/GenBank/DDBJ whole genome shotgun (WGS) entry which is preliminary data.</text>
</comment>
<evidence type="ECO:0000313" key="1">
    <source>
        <dbReference type="EMBL" id="MFB9784655.1"/>
    </source>
</evidence>
<name>A0ABV5XQB6_9NOCA</name>
<accession>A0ABV5XQB6</accession>
<dbReference type="EMBL" id="JBHMAS010000090">
    <property type="protein sequence ID" value="MFB9784655.1"/>
    <property type="molecule type" value="Genomic_DNA"/>
</dbReference>